<evidence type="ECO:0000256" key="2">
    <source>
        <dbReference type="ARBA" id="ARBA00004718"/>
    </source>
</evidence>
<feature type="domain" description="THIF-type NAD/FAD binding fold" evidence="7">
    <location>
        <begin position="40"/>
        <end position="370"/>
    </location>
</feature>
<dbReference type="Pfam" id="PF00899">
    <property type="entry name" value="ThiF"/>
    <property type="match status" value="1"/>
</dbReference>
<keyword evidence="4" id="KW-0833">Ubl conjugation pathway</keyword>
<evidence type="ECO:0000313" key="9">
    <source>
        <dbReference type="Proteomes" id="UP000469558"/>
    </source>
</evidence>
<dbReference type="EMBL" id="QGMK01000814">
    <property type="protein sequence ID" value="TVY78235.1"/>
    <property type="molecule type" value="Genomic_DNA"/>
</dbReference>
<dbReference type="Gene3D" id="3.40.50.720">
    <property type="entry name" value="NAD(P)-binding Rossmann-like Domain"/>
    <property type="match status" value="1"/>
</dbReference>
<evidence type="ECO:0000313" key="8">
    <source>
        <dbReference type="EMBL" id="TVY78235.1"/>
    </source>
</evidence>
<dbReference type="SUPFAM" id="SSF69572">
    <property type="entry name" value="Activating enzymes of the ubiquitin-like proteins"/>
    <property type="match status" value="1"/>
</dbReference>
<dbReference type="FunFam" id="3.40.50.720:FF:000560">
    <property type="entry name" value="SUMO activating enzyme (AosA), putative"/>
    <property type="match status" value="1"/>
</dbReference>
<dbReference type="AlphaFoldDB" id="A0A8T9C4I0"/>
<dbReference type="Proteomes" id="UP000469558">
    <property type="component" value="Unassembled WGS sequence"/>
</dbReference>
<name>A0A8T9C4I0_9HELO</name>
<dbReference type="PRINTS" id="PR01849">
    <property type="entry name" value="UBIQUITINACT"/>
</dbReference>
<keyword evidence="5" id="KW-0539">Nucleus</keyword>
<gene>
    <name evidence="8" type="primary">AOS1</name>
    <name evidence="8" type="ORF">LSUE1_G008902</name>
</gene>
<reference evidence="8 9" key="1">
    <citation type="submission" date="2018-05" db="EMBL/GenBank/DDBJ databases">
        <title>Genome sequencing and assembly of the regulated plant pathogen Lachnellula willkommii and related sister species for the development of diagnostic species identification markers.</title>
        <authorList>
            <person name="Giroux E."/>
            <person name="Bilodeau G."/>
        </authorList>
    </citation>
    <scope>NUCLEOTIDE SEQUENCE [LARGE SCALE GENOMIC DNA]</scope>
    <source>
        <strain evidence="8 9">CBS 268.59</strain>
    </source>
</reference>
<sequence>MIDAPPVQSLPSGAELPLPAPMDETAAAAPGISADEIALYDRQIRLWGVQAQEKIRNANILLITLRALGNEIAKNLVLAGIHSLTIVDHELVSESDTGAQFFISEAAVGTNRAEAAAPNIRRLNPRVEVVVDQSDVREKGPDYFGAFDVVIATDLHPDTLNLINTATRIGHKPFYAAGVHGFYGFIFSDLIEHEYLVEREKSNRSTELKAETRTRSVIDVKEKKENGKHIELVTKKEVYSTWFLASDAASLPAEYLRSNRRLKAVTPILSCFRALWEYLQNPSTQGKFPATAADLRLFTTLATTKHKALGLPESTMKAEVLRKFIQNLGSEIAPVTAVLGGQLAQDVINVLGARQQPIQNMIILDGDLMEAPSFALHPEGALGEGLLPLSVGAENGAVLNGDIAMNGGFQPDVIQV</sequence>
<dbReference type="GO" id="GO:0019948">
    <property type="term" value="F:SUMO activating enzyme activity"/>
    <property type="evidence" value="ECO:0007669"/>
    <property type="project" value="TreeGrafter"/>
</dbReference>
<dbReference type="InterPro" id="IPR000011">
    <property type="entry name" value="UBQ/SUMO-activ_enz_E1-like"/>
</dbReference>
<evidence type="ECO:0000259" key="7">
    <source>
        <dbReference type="Pfam" id="PF00899"/>
    </source>
</evidence>
<comment type="caution">
    <text evidence="8">The sequence shown here is derived from an EMBL/GenBank/DDBJ whole genome shotgun (WGS) entry which is preliminary data.</text>
</comment>
<dbReference type="PANTHER" id="PTHR10953:SF162">
    <property type="entry name" value="SUMO-ACTIVATING ENZYME SUBUNIT 1"/>
    <property type="match status" value="1"/>
</dbReference>
<dbReference type="GO" id="GO:0031510">
    <property type="term" value="C:SUMO activating enzyme complex"/>
    <property type="evidence" value="ECO:0007669"/>
    <property type="project" value="TreeGrafter"/>
</dbReference>
<dbReference type="InterPro" id="IPR035985">
    <property type="entry name" value="Ubiquitin-activating_enz"/>
</dbReference>
<evidence type="ECO:0000256" key="3">
    <source>
        <dbReference type="ARBA" id="ARBA00005673"/>
    </source>
</evidence>
<evidence type="ECO:0000256" key="6">
    <source>
        <dbReference type="ARBA" id="ARBA00044354"/>
    </source>
</evidence>
<comment type="similarity">
    <text evidence="3">Belongs to the ubiquitin-activating E1 family.</text>
</comment>
<organism evidence="8 9">
    <name type="scientific">Lachnellula suecica</name>
    <dbReference type="NCBI Taxonomy" id="602035"/>
    <lineage>
        <taxon>Eukaryota</taxon>
        <taxon>Fungi</taxon>
        <taxon>Dikarya</taxon>
        <taxon>Ascomycota</taxon>
        <taxon>Pezizomycotina</taxon>
        <taxon>Leotiomycetes</taxon>
        <taxon>Helotiales</taxon>
        <taxon>Lachnaceae</taxon>
        <taxon>Lachnellula</taxon>
    </lineage>
</organism>
<accession>A0A8T9C4I0</accession>
<dbReference type="InterPro" id="IPR045886">
    <property type="entry name" value="ThiF/MoeB/HesA"/>
</dbReference>
<dbReference type="CDD" id="cd01492">
    <property type="entry name" value="Aos1_SUMO"/>
    <property type="match status" value="1"/>
</dbReference>
<dbReference type="InterPro" id="IPR000594">
    <property type="entry name" value="ThiF_NAD_FAD-bd"/>
</dbReference>
<keyword evidence="9" id="KW-1185">Reference proteome</keyword>
<evidence type="ECO:0000256" key="1">
    <source>
        <dbReference type="ARBA" id="ARBA00004123"/>
    </source>
</evidence>
<comment type="pathway">
    <text evidence="2">Protein modification; protein sumoylation.</text>
</comment>
<dbReference type="GO" id="GO:0016925">
    <property type="term" value="P:protein sumoylation"/>
    <property type="evidence" value="ECO:0007669"/>
    <property type="project" value="TreeGrafter"/>
</dbReference>
<proteinExistence type="inferred from homology"/>
<evidence type="ECO:0000256" key="5">
    <source>
        <dbReference type="ARBA" id="ARBA00023242"/>
    </source>
</evidence>
<dbReference type="OrthoDB" id="1708823at2759"/>
<comment type="subcellular location">
    <subcellularLocation>
        <location evidence="1">Nucleus</location>
    </subcellularLocation>
</comment>
<evidence type="ECO:0000256" key="4">
    <source>
        <dbReference type="ARBA" id="ARBA00022786"/>
    </source>
</evidence>
<dbReference type="GO" id="GO:0005737">
    <property type="term" value="C:cytoplasm"/>
    <property type="evidence" value="ECO:0007669"/>
    <property type="project" value="TreeGrafter"/>
</dbReference>
<protein>
    <recommendedName>
        <fullName evidence="6">Ubiquitin-like 1-activating enzyme E1A</fullName>
    </recommendedName>
</protein>
<dbReference type="PANTHER" id="PTHR10953">
    <property type="entry name" value="UBIQUITIN-ACTIVATING ENZYME E1"/>
    <property type="match status" value="1"/>
</dbReference>